<dbReference type="EMBL" id="JACGZW010000025">
    <property type="protein sequence ID" value="MBB1159992.1"/>
    <property type="molecule type" value="Genomic_DNA"/>
</dbReference>
<reference evidence="1 2" key="1">
    <citation type="submission" date="2020-08" db="EMBL/GenBank/DDBJ databases">
        <title>Amycolatopsis sp. nov. DR6-1 isolated from Dendrobium heterocarpum.</title>
        <authorList>
            <person name="Tedsree N."/>
            <person name="Kuncharoen N."/>
            <person name="Likhitwitayawuid K."/>
            <person name="Tanasupawat S."/>
        </authorList>
    </citation>
    <scope>NUCLEOTIDE SEQUENCE [LARGE SCALE GENOMIC DNA]</scope>
    <source>
        <strain evidence="1 2">DR6-1</strain>
    </source>
</reference>
<accession>A0A7W3W805</accession>
<protein>
    <submittedName>
        <fullName evidence="1">Uncharacterized protein</fullName>
    </submittedName>
</protein>
<proteinExistence type="predicted"/>
<organism evidence="1 2">
    <name type="scientific">Amycolatopsis dendrobii</name>
    <dbReference type="NCBI Taxonomy" id="2760662"/>
    <lineage>
        <taxon>Bacteria</taxon>
        <taxon>Bacillati</taxon>
        <taxon>Actinomycetota</taxon>
        <taxon>Actinomycetes</taxon>
        <taxon>Pseudonocardiales</taxon>
        <taxon>Pseudonocardiaceae</taxon>
        <taxon>Amycolatopsis</taxon>
    </lineage>
</organism>
<dbReference type="Proteomes" id="UP000526734">
    <property type="component" value="Unassembled WGS sequence"/>
</dbReference>
<name>A0A7W3W805_9PSEU</name>
<gene>
    <name evidence="1" type="ORF">H4281_43185</name>
</gene>
<dbReference type="RefSeq" id="WP_182896642.1">
    <property type="nucleotide sequence ID" value="NZ_JACGZW010000025.1"/>
</dbReference>
<sequence>MNNEARRAAVAALIPLAESPDCRDRTDAGRSLAVFAEMAEAKGPLLGLVLDTGDTFVTRMTAEALLRRHDSAGLAVVAAALADADPNHADWIYTAVRDVFIVYATERDAAVRECQALSRDADERTRRGADLLAADLASFTPVLSPPRKD</sequence>
<dbReference type="InterPro" id="IPR016024">
    <property type="entry name" value="ARM-type_fold"/>
</dbReference>
<dbReference type="AlphaFoldDB" id="A0A7W3W805"/>
<comment type="caution">
    <text evidence="1">The sequence shown here is derived from an EMBL/GenBank/DDBJ whole genome shotgun (WGS) entry which is preliminary data.</text>
</comment>
<dbReference type="SUPFAM" id="SSF48371">
    <property type="entry name" value="ARM repeat"/>
    <property type="match status" value="1"/>
</dbReference>
<evidence type="ECO:0000313" key="1">
    <source>
        <dbReference type="EMBL" id="MBB1159992.1"/>
    </source>
</evidence>
<keyword evidence="2" id="KW-1185">Reference proteome</keyword>
<evidence type="ECO:0000313" key="2">
    <source>
        <dbReference type="Proteomes" id="UP000526734"/>
    </source>
</evidence>